<reference evidence="2 3" key="1">
    <citation type="submission" date="2020-08" db="EMBL/GenBank/DDBJ databases">
        <title>Genomic Encyclopedia of Type Strains, Phase III (KMG-III): the genomes of soil and plant-associated and newly described type strains.</title>
        <authorList>
            <person name="Whitman W."/>
        </authorList>
    </citation>
    <scope>NUCLEOTIDE SEQUENCE [LARGE SCALE GENOMIC DNA]</scope>
    <source>
        <strain evidence="2 3">CECT 8897</strain>
    </source>
</reference>
<dbReference type="EMBL" id="JACHXD010000009">
    <property type="protein sequence ID" value="MBB3120396.1"/>
    <property type="molecule type" value="Genomic_DNA"/>
</dbReference>
<dbReference type="SUPFAM" id="SSF54909">
    <property type="entry name" value="Dimeric alpha+beta barrel"/>
    <property type="match status" value="1"/>
</dbReference>
<keyword evidence="1" id="KW-0472">Membrane</keyword>
<dbReference type="PANTHER" id="PTHR40057:SF1">
    <property type="entry name" value="SLR1162 PROTEIN"/>
    <property type="match status" value="1"/>
</dbReference>
<dbReference type="RefSeq" id="WP_183442150.1">
    <property type="nucleotide sequence ID" value="NZ_JACHXD010000009.1"/>
</dbReference>
<evidence type="ECO:0000313" key="3">
    <source>
        <dbReference type="Proteomes" id="UP000541535"/>
    </source>
</evidence>
<protein>
    <recommendedName>
        <fullName evidence="4">Antibiotic biosynthesis monooxygenase</fullName>
    </recommendedName>
</protein>
<dbReference type="Proteomes" id="UP000541535">
    <property type="component" value="Unassembled WGS sequence"/>
</dbReference>
<dbReference type="PANTHER" id="PTHR40057">
    <property type="entry name" value="SLR1162 PROTEIN"/>
    <property type="match status" value="1"/>
</dbReference>
<gene>
    <name evidence="2" type="ORF">FHS03_003460</name>
</gene>
<evidence type="ECO:0000313" key="2">
    <source>
        <dbReference type="EMBL" id="MBB3120396.1"/>
    </source>
</evidence>
<keyword evidence="1" id="KW-1133">Transmembrane helix</keyword>
<evidence type="ECO:0008006" key="4">
    <source>
        <dbReference type="Google" id="ProtNLM"/>
    </source>
</evidence>
<sequence length="186" mass="20773">MSALPAPDLSTSVIVHDVHPRHRADYERWMERATQAHQRFPGHVATDILMPAGAGLRYVVILRFCSSASASEWLLSPLRRALLEEARPWLLGRDRFRVHDDAEFWFAPSQNGPAPARWKQWLLSTSAVFPLTAIVPPVVRIPGQSFAPGLPVAAEMFASAAIISALMVYWIMPRLTRAASAWLSRP</sequence>
<dbReference type="InterPro" id="IPR011008">
    <property type="entry name" value="Dimeric_a/b-barrel"/>
</dbReference>
<proteinExistence type="predicted"/>
<dbReference type="AlphaFoldDB" id="A0A7W5FV49"/>
<keyword evidence="3" id="KW-1185">Reference proteome</keyword>
<comment type="caution">
    <text evidence="2">The sequence shown here is derived from an EMBL/GenBank/DDBJ whole genome shotgun (WGS) entry which is preliminary data.</text>
</comment>
<feature type="transmembrane region" description="Helical" evidence="1">
    <location>
        <begin position="151"/>
        <end position="172"/>
    </location>
</feature>
<keyword evidence="1" id="KW-0812">Transmembrane</keyword>
<name>A0A7W5FV49_9BURK</name>
<accession>A0A7W5FV49</accession>
<organism evidence="2 3">
    <name type="scientific">Pseudoduganella violacea</name>
    <dbReference type="NCBI Taxonomy" id="1715466"/>
    <lineage>
        <taxon>Bacteria</taxon>
        <taxon>Pseudomonadati</taxon>
        <taxon>Pseudomonadota</taxon>
        <taxon>Betaproteobacteria</taxon>
        <taxon>Burkholderiales</taxon>
        <taxon>Oxalobacteraceae</taxon>
        <taxon>Telluria group</taxon>
        <taxon>Pseudoduganella</taxon>
    </lineage>
</organism>
<dbReference type="InterPro" id="IPR038762">
    <property type="entry name" value="ABM_predict"/>
</dbReference>
<evidence type="ECO:0000256" key="1">
    <source>
        <dbReference type="SAM" id="Phobius"/>
    </source>
</evidence>